<dbReference type="PROSITE" id="PS51257">
    <property type="entry name" value="PROKAR_LIPOPROTEIN"/>
    <property type="match status" value="1"/>
</dbReference>
<dbReference type="InterPro" id="IPR011448">
    <property type="entry name" value="DUF1554"/>
</dbReference>
<dbReference type="RefSeq" id="WP_102244813.1">
    <property type="nucleotide sequence ID" value="NZ_CP030035.1"/>
</dbReference>
<feature type="chain" id="PRO_5014927598" description="DUF1554 domain-containing protein" evidence="1">
    <location>
        <begin position="25"/>
        <end position="201"/>
    </location>
</feature>
<dbReference type="InterPro" id="IPR016186">
    <property type="entry name" value="C-type_lectin-like/link_sf"/>
</dbReference>
<dbReference type="OrthoDB" id="324949at2"/>
<dbReference type="Proteomes" id="UP000235584">
    <property type="component" value="Chromosome"/>
</dbReference>
<dbReference type="Pfam" id="PF07588">
    <property type="entry name" value="DUF1554"/>
    <property type="match status" value="1"/>
</dbReference>
<feature type="domain" description="DUF1554" evidence="2">
    <location>
        <begin position="48"/>
        <end position="167"/>
    </location>
</feature>
<dbReference type="AlphaFoldDB" id="A0A2K9NVI3"/>
<keyword evidence="4" id="KW-1185">Reference proteome</keyword>
<dbReference type="Gene3D" id="3.10.100.10">
    <property type="entry name" value="Mannose-Binding Protein A, subunit A"/>
    <property type="match status" value="1"/>
</dbReference>
<proteinExistence type="predicted"/>
<protein>
    <recommendedName>
        <fullName evidence="2">DUF1554 domain-containing protein</fullName>
    </recommendedName>
</protein>
<dbReference type="InterPro" id="IPR016187">
    <property type="entry name" value="CTDL_fold"/>
</dbReference>
<dbReference type="KEGG" id="bsto:C0V70_15705"/>
<organism evidence="3 4">
    <name type="scientific">Bacteriovorax stolpii</name>
    <name type="common">Bdellovibrio stolpii</name>
    <dbReference type="NCBI Taxonomy" id="960"/>
    <lineage>
        <taxon>Bacteria</taxon>
        <taxon>Pseudomonadati</taxon>
        <taxon>Bdellovibrionota</taxon>
        <taxon>Bacteriovoracia</taxon>
        <taxon>Bacteriovoracales</taxon>
        <taxon>Bacteriovoracaceae</taxon>
        <taxon>Bacteriovorax</taxon>
    </lineage>
</organism>
<evidence type="ECO:0000313" key="4">
    <source>
        <dbReference type="Proteomes" id="UP000235584"/>
    </source>
</evidence>
<name>A0A2K9NVI3_BACTC</name>
<evidence type="ECO:0000313" key="3">
    <source>
        <dbReference type="EMBL" id="AUN99522.1"/>
    </source>
</evidence>
<sequence>MRDLKMKFSHILTLTFFLTLLSCGQSDGVAPGAGSSSTPLKLFVTSSTTTGNIGGIVAADSLCMADSNYPGSGVYKALIVDGSNRVACSSANCSGGSSEHVDWVLRANTQYQRVSDGATVGTTNANGIFSFPLTNSLDASYTYWLFTGLTANWITNTGDCTNWSSTGGFGGFGLGDKTTIEAVYSNNGSCSTSVKLICVEQ</sequence>
<gene>
    <name evidence="3" type="ORF">C0V70_15705</name>
</gene>
<evidence type="ECO:0000259" key="2">
    <source>
        <dbReference type="Pfam" id="PF07588"/>
    </source>
</evidence>
<keyword evidence="1" id="KW-0732">Signal</keyword>
<dbReference type="SUPFAM" id="SSF56436">
    <property type="entry name" value="C-type lectin-like"/>
    <property type="match status" value="1"/>
</dbReference>
<reference evidence="3 4" key="1">
    <citation type="submission" date="2018-01" db="EMBL/GenBank/DDBJ databases">
        <title>Complete genome sequence of Bacteriovorax stolpii DSM12778.</title>
        <authorList>
            <person name="Tang B."/>
            <person name="Chang J."/>
        </authorList>
    </citation>
    <scope>NUCLEOTIDE SEQUENCE [LARGE SCALE GENOMIC DNA]</scope>
    <source>
        <strain evidence="3 4">DSM 12778</strain>
    </source>
</reference>
<dbReference type="EMBL" id="CP025704">
    <property type="protein sequence ID" value="AUN99522.1"/>
    <property type="molecule type" value="Genomic_DNA"/>
</dbReference>
<evidence type="ECO:0000256" key="1">
    <source>
        <dbReference type="SAM" id="SignalP"/>
    </source>
</evidence>
<accession>A0A2K9NVI3</accession>
<feature type="signal peptide" evidence="1">
    <location>
        <begin position="1"/>
        <end position="24"/>
    </location>
</feature>